<dbReference type="RefSeq" id="WP_132084750.1">
    <property type="nucleotide sequence ID" value="NZ_SLUK01000007.1"/>
</dbReference>
<feature type="signal peptide" evidence="1">
    <location>
        <begin position="1"/>
        <end position="24"/>
    </location>
</feature>
<keyword evidence="1" id="KW-0732">Signal</keyword>
<dbReference type="EMBL" id="SLUK01000007">
    <property type="protein sequence ID" value="TCL43049.1"/>
    <property type="molecule type" value="Genomic_DNA"/>
</dbReference>
<evidence type="ECO:0000313" key="2">
    <source>
        <dbReference type="EMBL" id="TCL43049.1"/>
    </source>
</evidence>
<comment type="caution">
    <text evidence="2">The sequence shown here is derived from an EMBL/GenBank/DDBJ whole genome shotgun (WGS) entry which is preliminary data.</text>
</comment>
<protein>
    <recommendedName>
        <fullName evidence="4">GLUG domain-containing protein</fullName>
    </recommendedName>
</protein>
<name>A0A9X8UJ94_9FIRM</name>
<evidence type="ECO:0008006" key="4">
    <source>
        <dbReference type="Google" id="ProtNLM"/>
    </source>
</evidence>
<dbReference type="AlphaFoldDB" id="A0A9X8UJ94"/>
<proteinExistence type="predicted"/>
<accession>A0A9X8UJ94</accession>
<gene>
    <name evidence="2" type="ORF">EDD78_107152</name>
</gene>
<evidence type="ECO:0000313" key="3">
    <source>
        <dbReference type="Proteomes" id="UP000294682"/>
    </source>
</evidence>
<dbReference type="Proteomes" id="UP000294682">
    <property type="component" value="Unassembled WGS sequence"/>
</dbReference>
<keyword evidence="3" id="KW-1185">Reference proteome</keyword>
<sequence>MKPNRLFVLAAAGLCLLSGAAAHAQEPLAASYAAVQGIKIDFTPSPRTPHYRFELREKGGETLLCAKEFDSLPGRTDVFLPFDAALPGAQYTLSVTALPQTERAGLDDAATKVRDFSLPTVCGHTLAQGGFLYGDGSEGNPYLVASPAQLQHISHADHRGKGQYFRQTRDIDLLDPAFYQDGAPYDADTSPSNGNWLPIAPAHNWNNTFIGHYDGGGHAVRNISYINSLTSNQDAGIFGIVSRNSSIHDLGVENFHFEGLGAGGIVGAASGWTTGMTTRFYRCYALNGYAKGANAGGCFGYLHSDTGNLQIEDCYCAGFTGEVVYSNGYNDAGGIASEISSNHTGQNWVRGCYAIPLSLSTNNTSARHGLGGVVGTVVHPSYVSYPSYADFVDVQGNYYLAGSAPYGVGHPASDSGAAPISSSSFGEQSTFSGWDFEGTWTMGAVSYTDASGAERTIAAPVLRAFQGGRDYAAAQGARMRAALTLGFSE</sequence>
<organism evidence="2 3">
    <name type="scientific">Harryflintia acetispora</name>
    <dbReference type="NCBI Taxonomy" id="1849041"/>
    <lineage>
        <taxon>Bacteria</taxon>
        <taxon>Bacillati</taxon>
        <taxon>Bacillota</taxon>
        <taxon>Clostridia</taxon>
        <taxon>Eubacteriales</taxon>
        <taxon>Oscillospiraceae</taxon>
        <taxon>Harryflintia</taxon>
    </lineage>
</organism>
<reference evidence="2 3" key="1">
    <citation type="submission" date="2019-03" db="EMBL/GenBank/DDBJ databases">
        <title>Genomic Encyclopedia of Type Strains, Phase IV (KMG-IV): sequencing the most valuable type-strain genomes for metagenomic binning, comparative biology and taxonomic classification.</title>
        <authorList>
            <person name="Goeker M."/>
        </authorList>
    </citation>
    <scope>NUCLEOTIDE SEQUENCE [LARGE SCALE GENOMIC DNA]</scope>
    <source>
        <strain evidence="2 3">DSM 100433</strain>
    </source>
</reference>
<evidence type="ECO:0000256" key="1">
    <source>
        <dbReference type="SAM" id="SignalP"/>
    </source>
</evidence>
<feature type="chain" id="PRO_5040933646" description="GLUG domain-containing protein" evidence="1">
    <location>
        <begin position="25"/>
        <end position="489"/>
    </location>
</feature>